<dbReference type="Proteomes" id="UP000314294">
    <property type="component" value="Unassembled WGS sequence"/>
</dbReference>
<comment type="caution">
    <text evidence="2">The sequence shown here is derived from an EMBL/GenBank/DDBJ whole genome shotgun (WGS) entry which is preliminary data.</text>
</comment>
<dbReference type="AlphaFoldDB" id="A0A4Z2FVK7"/>
<feature type="compositionally biased region" description="Polar residues" evidence="1">
    <location>
        <begin position="29"/>
        <end position="41"/>
    </location>
</feature>
<protein>
    <submittedName>
        <fullName evidence="2">Uncharacterized protein</fullName>
    </submittedName>
</protein>
<gene>
    <name evidence="2" type="ORF">EYF80_044910</name>
</gene>
<evidence type="ECO:0000313" key="3">
    <source>
        <dbReference type="Proteomes" id="UP000314294"/>
    </source>
</evidence>
<organism evidence="2 3">
    <name type="scientific">Liparis tanakae</name>
    <name type="common">Tanaka's snailfish</name>
    <dbReference type="NCBI Taxonomy" id="230148"/>
    <lineage>
        <taxon>Eukaryota</taxon>
        <taxon>Metazoa</taxon>
        <taxon>Chordata</taxon>
        <taxon>Craniata</taxon>
        <taxon>Vertebrata</taxon>
        <taxon>Euteleostomi</taxon>
        <taxon>Actinopterygii</taxon>
        <taxon>Neopterygii</taxon>
        <taxon>Teleostei</taxon>
        <taxon>Neoteleostei</taxon>
        <taxon>Acanthomorphata</taxon>
        <taxon>Eupercaria</taxon>
        <taxon>Perciformes</taxon>
        <taxon>Cottioidei</taxon>
        <taxon>Cottales</taxon>
        <taxon>Liparidae</taxon>
        <taxon>Liparis</taxon>
    </lineage>
</organism>
<sequence>MRWTPVLHPRHDSLCIVVAKERWRYASATEESGVSDETQGTGDERKKRLLSPELGGERRLSVETFRAEQNREGGDNDCLVCSGGGEHAESAIERFPTPEPAASQLVHDQRRES</sequence>
<reference evidence="2 3" key="1">
    <citation type="submission" date="2019-03" db="EMBL/GenBank/DDBJ databases">
        <title>First draft genome of Liparis tanakae, snailfish: a comprehensive survey of snailfish specific genes.</title>
        <authorList>
            <person name="Kim W."/>
            <person name="Song I."/>
            <person name="Jeong J.-H."/>
            <person name="Kim D."/>
            <person name="Kim S."/>
            <person name="Ryu S."/>
            <person name="Song J.Y."/>
            <person name="Lee S.K."/>
        </authorList>
    </citation>
    <scope>NUCLEOTIDE SEQUENCE [LARGE SCALE GENOMIC DNA]</scope>
    <source>
        <tissue evidence="2">Muscle</tissue>
    </source>
</reference>
<name>A0A4Z2FVK7_9TELE</name>
<proteinExistence type="predicted"/>
<dbReference type="EMBL" id="SRLO01000878">
    <property type="protein sequence ID" value="TNN44905.1"/>
    <property type="molecule type" value="Genomic_DNA"/>
</dbReference>
<evidence type="ECO:0000256" key="1">
    <source>
        <dbReference type="SAM" id="MobiDB-lite"/>
    </source>
</evidence>
<keyword evidence="3" id="KW-1185">Reference proteome</keyword>
<accession>A0A4Z2FVK7</accession>
<evidence type="ECO:0000313" key="2">
    <source>
        <dbReference type="EMBL" id="TNN44905.1"/>
    </source>
</evidence>
<feature type="region of interest" description="Disordered" evidence="1">
    <location>
        <begin position="27"/>
        <end position="54"/>
    </location>
</feature>
<feature type="region of interest" description="Disordered" evidence="1">
    <location>
        <begin position="88"/>
        <end position="113"/>
    </location>
</feature>